<organism evidence="7 8">
    <name type="scientific">Enhygromyxa salina</name>
    <dbReference type="NCBI Taxonomy" id="215803"/>
    <lineage>
        <taxon>Bacteria</taxon>
        <taxon>Pseudomonadati</taxon>
        <taxon>Myxococcota</taxon>
        <taxon>Polyangia</taxon>
        <taxon>Nannocystales</taxon>
        <taxon>Nannocystaceae</taxon>
        <taxon>Enhygromyxa</taxon>
    </lineage>
</organism>
<evidence type="ECO:0000256" key="1">
    <source>
        <dbReference type="ARBA" id="ARBA00001933"/>
    </source>
</evidence>
<comment type="caution">
    <text evidence="7">The sequence shown here is derived from an EMBL/GenBank/DDBJ whole genome shotgun (WGS) entry which is preliminary data.</text>
</comment>
<evidence type="ECO:0000313" key="8">
    <source>
        <dbReference type="Proteomes" id="UP000237968"/>
    </source>
</evidence>
<gene>
    <name evidence="7" type="primary">patA_5</name>
    <name evidence="7" type="ORF">ENSA5_39220</name>
</gene>
<reference evidence="7 8" key="1">
    <citation type="submission" date="2018-03" db="EMBL/GenBank/DDBJ databases">
        <title>Draft Genome Sequences of the Obligatory Marine Myxobacteria Enhygromyxa salina SWB005.</title>
        <authorList>
            <person name="Poehlein A."/>
            <person name="Moghaddam J.A."/>
            <person name="Harms H."/>
            <person name="Alanjari M."/>
            <person name="Koenig G.M."/>
            <person name="Daniel R."/>
            <person name="Schaeberle T.F."/>
        </authorList>
    </citation>
    <scope>NUCLEOTIDE SEQUENCE [LARGE SCALE GENOMIC DNA]</scope>
    <source>
        <strain evidence="7 8">SWB005</strain>
    </source>
</reference>
<keyword evidence="8" id="KW-1185">Reference proteome</keyword>
<dbReference type="OrthoDB" id="9770700at2"/>
<dbReference type="AlphaFoldDB" id="A0A2S9XRG7"/>
<evidence type="ECO:0000256" key="2">
    <source>
        <dbReference type="ARBA" id="ARBA00007441"/>
    </source>
</evidence>
<keyword evidence="3 7" id="KW-0032">Aminotransferase</keyword>
<dbReference type="PANTHER" id="PTHR46383:SF1">
    <property type="entry name" value="ASPARTATE AMINOTRANSFERASE"/>
    <property type="match status" value="1"/>
</dbReference>
<protein>
    <submittedName>
        <fullName evidence="7">Putative N-acetyl-LL-diaminopimelate aminotransferase</fullName>
        <ecNumber evidence="7">2.6.1.-</ecNumber>
    </submittedName>
</protein>
<dbReference type="Gene3D" id="3.40.640.10">
    <property type="entry name" value="Type I PLP-dependent aspartate aminotransferase-like (Major domain)"/>
    <property type="match status" value="1"/>
</dbReference>
<evidence type="ECO:0000256" key="4">
    <source>
        <dbReference type="ARBA" id="ARBA00022679"/>
    </source>
</evidence>
<accession>A0A2S9XRG7</accession>
<sequence length="435" mass="47120">MASSSKAASMFRSVPRTGVIYVMAEAAKRGFRYGHPEWCNLGQGAPETGELPDCAPRLETIELDAEVSEYAAVAGMWELREAVAELYNHRYRRGLASRYSAENVAIASGGRVGLTRIATALGRVNLGHVLPDYTAYEELLDVFRAFVPIPIVLHERDGFRLSPEALREAIVGSGLGAILLSNPCNPTGRLIAGEDLRRWVTTTSKLGCALIVDEFYAHYVYGPPSLRVHGPTRGELPRSISAAAWVEDVDRDPVVVVDGLTKNWRYPGLRLSWTVGPKSVIERVGSAGSFLDGGAPHCVQRAALPLLEPAVADREAAAIQRAFAAKRALMLERLAAMGIGVAGSDDGGPEGAFYCFADLRQLPEPLCDGMALFRAALEREVICVPGAFFDVDPGKRREHIASRLAGFVRLSFGPRIEEVELGLTRLGELVAAARR</sequence>
<dbReference type="RefSeq" id="WP_106393230.1">
    <property type="nucleotide sequence ID" value="NZ_PVNK01000170.1"/>
</dbReference>
<dbReference type="CDD" id="cd00609">
    <property type="entry name" value="AAT_like"/>
    <property type="match status" value="1"/>
</dbReference>
<keyword evidence="4 7" id="KW-0808">Transferase</keyword>
<keyword evidence="5" id="KW-0663">Pyridoxal phosphate</keyword>
<dbReference type="InterPro" id="IPR050596">
    <property type="entry name" value="AspAT/PAT-like"/>
</dbReference>
<dbReference type="GO" id="GO:0030170">
    <property type="term" value="F:pyridoxal phosphate binding"/>
    <property type="evidence" value="ECO:0007669"/>
    <property type="project" value="InterPro"/>
</dbReference>
<dbReference type="GO" id="GO:0006520">
    <property type="term" value="P:amino acid metabolic process"/>
    <property type="evidence" value="ECO:0007669"/>
    <property type="project" value="InterPro"/>
</dbReference>
<comment type="similarity">
    <text evidence="2">Belongs to the class-I pyridoxal-phosphate-dependent aminotransferase family.</text>
</comment>
<dbReference type="Proteomes" id="UP000237968">
    <property type="component" value="Unassembled WGS sequence"/>
</dbReference>
<dbReference type="PANTHER" id="PTHR46383">
    <property type="entry name" value="ASPARTATE AMINOTRANSFERASE"/>
    <property type="match status" value="1"/>
</dbReference>
<dbReference type="InterPro" id="IPR015424">
    <property type="entry name" value="PyrdxlP-dep_Trfase"/>
</dbReference>
<evidence type="ECO:0000256" key="3">
    <source>
        <dbReference type="ARBA" id="ARBA00022576"/>
    </source>
</evidence>
<dbReference type="GO" id="GO:0008483">
    <property type="term" value="F:transaminase activity"/>
    <property type="evidence" value="ECO:0007669"/>
    <property type="project" value="UniProtKB-KW"/>
</dbReference>
<evidence type="ECO:0000259" key="6">
    <source>
        <dbReference type="Pfam" id="PF00155"/>
    </source>
</evidence>
<dbReference type="SUPFAM" id="SSF53383">
    <property type="entry name" value="PLP-dependent transferases"/>
    <property type="match status" value="1"/>
</dbReference>
<dbReference type="Pfam" id="PF00155">
    <property type="entry name" value="Aminotran_1_2"/>
    <property type="match status" value="1"/>
</dbReference>
<evidence type="ECO:0000256" key="5">
    <source>
        <dbReference type="ARBA" id="ARBA00022898"/>
    </source>
</evidence>
<comment type="cofactor">
    <cofactor evidence="1">
        <name>pyridoxal 5'-phosphate</name>
        <dbReference type="ChEBI" id="CHEBI:597326"/>
    </cofactor>
</comment>
<evidence type="ECO:0000313" key="7">
    <source>
        <dbReference type="EMBL" id="PRP95457.1"/>
    </source>
</evidence>
<proteinExistence type="inferred from homology"/>
<dbReference type="InterPro" id="IPR015421">
    <property type="entry name" value="PyrdxlP-dep_Trfase_major"/>
</dbReference>
<dbReference type="EMBL" id="PVNK01000170">
    <property type="protein sequence ID" value="PRP95457.1"/>
    <property type="molecule type" value="Genomic_DNA"/>
</dbReference>
<dbReference type="InterPro" id="IPR004839">
    <property type="entry name" value="Aminotransferase_I/II_large"/>
</dbReference>
<name>A0A2S9XRG7_9BACT</name>
<dbReference type="EC" id="2.6.1.-" evidence="7"/>
<feature type="domain" description="Aminotransferase class I/classII large" evidence="6">
    <location>
        <begin position="37"/>
        <end position="420"/>
    </location>
</feature>